<dbReference type="RefSeq" id="WP_165108802.1">
    <property type="nucleotide sequence ID" value="NZ_JAAKYA010000085.1"/>
</dbReference>
<protein>
    <submittedName>
        <fullName evidence="9">NADH-quinone oxidoreductase subunit L</fullName>
    </submittedName>
</protein>
<gene>
    <name evidence="9" type="primary">nuoL</name>
    <name evidence="9" type="ORF">G4L39_13070</name>
</gene>
<dbReference type="PRINTS" id="PR01435">
    <property type="entry name" value="NPOXDRDTASE5"/>
</dbReference>
<evidence type="ECO:0000313" key="10">
    <source>
        <dbReference type="Proteomes" id="UP000477311"/>
    </source>
</evidence>
<feature type="transmembrane region" description="Helical" evidence="6">
    <location>
        <begin position="359"/>
        <end position="377"/>
    </location>
</feature>
<dbReference type="AlphaFoldDB" id="A0A6M1S4X2"/>
<dbReference type="InterPro" id="IPR018393">
    <property type="entry name" value="NADHpl_OxRdtase_5_subgr"/>
</dbReference>
<evidence type="ECO:0000313" key="9">
    <source>
        <dbReference type="EMBL" id="NGO40320.1"/>
    </source>
</evidence>
<dbReference type="NCBIfam" id="TIGR01974">
    <property type="entry name" value="NDH_I_L"/>
    <property type="match status" value="1"/>
</dbReference>
<dbReference type="InterPro" id="IPR001750">
    <property type="entry name" value="ND/Mrp_TM"/>
</dbReference>
<keyword evidence="4 6" id="KW-0472">Membrane</keyword>
<dbReference type="InterPro" id="IPR001516">
    <property type="entry name" value="Proton_antipo_N"/>
</dbReference>
<dbReference type="InterPro" id="IPR003945">
    <property type="entry name" value="NU5C-like"/>
</dbReference>
<feature type="transmembrane region" description="Helical" evidence="6">
    <location>
        <begin position="327"/>
        <end position="353"/>
    </location>
</feature>
<dbReference type="PRINTS" id="PR01434">
    <property type="entry name" value="NADHDHGNASE5"/>
</dbReference>
<dbReference type="GO" id="GO:0008137">
    <property type="term" value="F:NADH dehydrogenase (ubiquinone) activity"/>
    <property type="evidence" value="ECO:0007669"/>
    <property type="project" value="InterPro"/>
</dbReference>
<dbReference type="GO" id="GO:0012505">
    <property type="term" value="C:endomembrane system"/>
    <property type="evidence" value="ECO:0007669"/>
    <property type="project" value="UniProtKB-SubCell"/>
</dbReference>
<dbReference type="Pfam" id="PF00361">
    <property type="entry name" value="Proton_antipo_M"/>
    <property type="match status" value="1"/>
</dbReference>
<feature type="transmembrane region" description="Helical" evidence="6">
    <location>
        <begin position="264"/>
        <end position="285"/>
    </location>
</feature>
<feature type="transmembrane region" description="Helical" evidence="6">
    <location>
        <begin position="530"/>
        <end position="552"/>
    </location>
</feature>
<keyword evidence="2 5" id="KW-0812">Transmembrane</keyword>
<feature type="transmembrane region" description="Helical" evidence="6">
    <location>
        <begin position="223"/>
        <end position="243"/>
    </location>
</feature>
<evidence type="ECO:0000259" key="8">
    <source>
        <dbReference type="Pfam" id="PF00662"/>
    </source>
</evidence>
<keyword evidence="10" id="KW-1185">Reference proteome</keyword>
<accession>A0A6M1S4X2</accession>
<organism evidence="9 10">
    <name type="scientific">Limisphaera ngatamarikiensis</name>
    <dbReference type="NCBI Taxonomy" id="1324935"/>
    <lineage>
        <taxon>Bacteria</taxon>
        <taxon>Pseudomonadati</taxon>
        <taxon>Verrucomicrobiota</taxon>
        <taxon>Verrucomicrobiia</taxon>
        <taxon>Limisphaerales</taxon>
        <taxon>Limisphaeraceae</taxon>
        <taxon>Limisphaera</taxon>
    </lineage>
</organism>
<feature type="transmembrane region" description="Helical" evidence="6">
    <location>
        <begin position="297"/>
        <end position="320"/>
    </location>
</feature>
<feature type="transmembrane region" description="Helical" evidence="6">
    <location>
        <begin position="89"/>
        <end position="111"/>
    </location>
</feature>
<dbReference type="Gene3D" id="1.20.5.2700">
    <property type="match status" value="1"/>
</dbReference>
<feature type="transmembrane region" description="Helical" evidence="6">
    <location>
        <begin position="6"/>
        <end position="25"/>
    </location>
</feature>
<feature type="transmembrane region" description="Helical" evidence="6">
    <location>
        <begin position="488"/>
        <end position="510"/>
    </location>
</feature>
<evidence type="ECO:0000256" key="3">
    <source>
        <dbReference type="ARBA" id="ARBA00022989"/>
    </source>
</evidence>
<dbReference type="GO" id="GO:0003954">
    <property type="term" value="F:NADH dehydrogenase activity"/>
    <property type="evidence" value="ECO:0007669"/>
    <property type="project" value="TreeGrafter"/>
</dbReference>
<sequence>MEGWVNWMWLIPALPLGAAGVTALLPRRARALSASLAIGSLALSLLLSVGCFLQTLNGETARQTVRFPWFGFGPGDAGVLWLGWVLDPLSASMLVMVSGVGLLIFVYSVGYMARDENFTRFFCFLSLFAGAMLGLVMSNSLLGLFICWELVGLASYLLIGFWFQKPAAAAAAKKAFITTRVGDLAFLLGLVWLYGSTGTQLFYDGGRGCLEGVALNRLVMETALWGWSAAQWIGLLLFIGAVGKSGQLPLHVWLPDAMEGPTPVSALIHAATMVAAGVFLMARVYPLLTAGVAEGAGAALTVMAWVGSITAVFAASVAVAQNDIKRILAYSTISQLGYMMLGLATGGVAVGMFHLLTHAFFKALLFLGAGSVIHGCYEEQDIRRMGGLRRWMPVTFATYMVGMLALAGFPVLFSGFWSKEEILHAAHAWPVASGPFWLGLTGVFLTAFYMTRQVVLVFGGEGPRGAVGAGHARSEAVHESPPVMTVPLLVLAMFSVGLGFVGTPAWPWIQGYLAGEAVTLDWTRLVSGEVWKLACLSVAGVALGMGLGIWLYGRARKAAGEVEEPLMRLPAGLYPALRDKFWVDEVYEATVIAWVRALARWSDRMDRWVWNGLVQMLALATELVARLSRATDEGLVNAGFDAACGGLRSQGGRLSLWHNGRVQRSLALMAAALVLLIGWWVWGGSGR</sequence>
<feature type="transmembrane region" description="Helical" evidence="6">
    <location>
        <begin position="32"/>
        <end position="56"/>
    </location>
</feature>
<evidence type="ECO:0000256" key="2">
    <source>
        <dbReference type="ARBA" id="ARBA00022692"/>
    </source>
</evidence>
<keyword evidence="3 6" id="KW-1133">Transmembrane helix</keyword>
<dbReference type="Pfam" id="PF00662">
    <property type="entry name" value="Proton_antipo_N"/>
    <property type="match status" value="1"/>
</dbReference>
<evidence type="ECO:0000259" key="7">
    <source>
        <dbReference type="Pfam" id="PF00361"/>
    </source>
</evidence>
<dbReference type="PANTHER" id="PTHR42829">
    <property type="entry name" value="NADH-UBIQUINONE OXIDOREDUCTASE CHAIN 5"/>
    <property type="match status" value="1"/>
</dbReference>
<comment type="caution">
    <text evidence="9">The sequence shown here is derived from an EMBL/GenBank/DDBJ whole genome shotgun (WGS) entry which is preliminary data.</text>
</comment>
<feature type="domain" description="NADH-Ubiquinone oxidoreductase (complex I) chain 5 N-terminal" evidence="8">
    <location>
        <begin position="82"/>
        <end position="122"/>
    </location>
</feature>
<feature type="transmembrane region" description="Helical" evidence="6">
    <location>
        <begin position="429"/>
        <end position="450"/>
    </location>
</feature>
<feature type="transmembrane region" description="Helical" evidence="6">
    <location>
        <begin position="142"/>
        <end position="163"/>
    </location>
</feature>
<feature type="transmembrane region" description="Helical" evidence="6">
    <location>
        <begin position="184"/>
        <end position="203"/>
    </location>
</feature>
<name>A0A6M1S4X2_9BACT</name>
<proteinExistence type="predicted"/>
<dbReference type="GO" id="GO:0016020">
    <property type="term" value="C:membrane"/>
    <property type="evidence" value="ECO:0007669"/>
    <property type="project" value="UniProtKB-SubCell"/>
</dbReference>
<evidence type="ECO:0000256" key="4">
    <source>
        <dbReference type="ARBA" id="ARBA00023136"/>
    </source>
</evidence>
<feature type="domain" description="NADH:quinone oxidoreductase/Mrp antiporter transmembrane" evidence="7">
    <location>
        <begin position="138"/>
        <end position="432"/>
    </location>
</feature>
<dbReference type="Proteomes" id="UP000477311">
    <property type="component" value="Unassembled WGS sequence"/>
</dbReference>
<feature type="transmembrane region" description="Helical" evidence="6">
    <location>
        <begin position="118"/>
        <end position="136"/>
    </location>
</feature>
<comment type="subcellular location">
    <subcellularLocation>
        <location evidence="1">Endomembrane system</location>
        <topology evidence="1">Multi-pass membrane protein</topology>
    </subcellularLocation>
    <subcellularLocation>
        <location evidence="5">Membrane</location>
        <topology evidence="5">Multi-pass membrane protein</topology>
    </subcellularLocation>
</comment>
<feature type="transmembrane region" description="Helical" evidence="6">
    <location>
        <begin position="665"/>
        <end position="682"/>
    </location>
</feature>
<evidence type="ECO:0000256" key="6">
    <source>
        <dbReference type="SAM" id="Phobius"/>
    </source>
</evidence>
<dbReference type="PANTHER" id="PTHR42829:SF2">
    <property type="entry name" value="NADH-UBIQUINONE OXIDOREDUCTASE CHAIN 5"/>
    <property type="match status" value="1"/>
</dbReference>
<dbReference type="GO" id="GO:0042773">
    <property type="term" value="P:ATP synthesis coupled electron transport"/>
    <property type="evidence" value="ECO:0007669"/>
    <property type="project" value="InterPro"/>
</dbReference>
<dbReference type="GO" id="GO:0015990">
    <property type="term" value="P:electron transport coupled proton transport"/>
    <property type="evidence" value="ECO:0007669"/>
    <property type="project" value="TreeGrafter"/>
</dbReference>
<evidence type="ECO:0000256" key="5">
    <source>
        <dbReference type="RuleBase" id="RU000320"/>
    </source>
</evidence>
<reference evidence="9 10" key="1">
    <citation type="submission" date="2020-02" db="EMBL/GenBank/DDBJ databases">
        <title>Draft genome sequence of Limisphaera ngatamarikiensis NGM72.4T, a thermophilic Verrucomicrobia grouped in subdivision 3.</title>
        <authorList>
            <person name="Carere C.R."/>
            <person name="Steen J."/>
            <person name="Hugenholtz P."/>
            <person name="Stott M.B."/>
        </authorList>
    </citation>
    <scope>NUCLEOTIDE SEQUENCE [LARGE SCALE GENOMIC DNA]</scope>
    <source>
        <strain evidence="9 10">NGM72.4</strain>
    </source>
</reference>
<feature type="transmembrane region" description="Helical" evidence="6">
    <location>
        <begin position="397"/>
        <end position="417"/>
    </location>
</feature>
<dbReference type="NCBIfam" id="NF005141">
    <property type="entry name" value="PRK06590.1"/>
    <property type="match status" value="1"/>
</dbReference>
<dbReference type="EMBL" id="JAAKYA010000085">
    <property type="protein sequence ID" value="NGO40320.1"/>
    <property type="molecule type" value="Genomic_DNA"/>
</dbReference>
<evidence type="ECO:0000256" key="1">
    <source>
        <dbReference type="ARBA" id="ARBA00004127"/>
    </source>
</evidence>